<evidence type="ECO:0000256" key="2">
    <source>
        <dbReference type="ARBA" id="ARBA00022691"/>
    </source>
</evidence>
<proteinExistence type="predicted"/>
<evidence type="ECO:0000256" key="1">
    <source>
        <dbReference type="ARBA" id="ARBA00001966"/>
    </source>
</evidence>
<name>A0ABS8DKF6_9FIRM</name>
<dbReference type="EMBL" id="JAJCIS010000016">
    <property type="protein sequence ID" value="MCB7388923.1"/>
    <property type="molecule type" value="Genomic_DNA"/>
</dbReference>
<dbReference type="Pfam" id="PF04055">
    <property type="entry name" value="Radical_SAM"/>
    <property type="match status" value="1"/>
</dbReference>
<keyword evidence="5" id="KW-0411">Iron-sulfur</keyword>
<dbReference type="PROSITE" id="PS51332">
    <property type="entry name" value="B12_BINDING"/>
    <property type="match status" value="1"/>
</dbReference>
<evidence type="ECO:0000256" key="4">
    <source>
        <dbReference type="ARBA" id="ARBA00023004"/>
    </source>
</evidence>
<dbReference type="InterPro" id="IPR058240">
    <property type="entry name" value="rSAM_sf"/>
</dbReference>
<organism evidence="8 9">
    <name type="scientific">Bariatricus massiliensis</name>
    <dbReference type="NCBI Taxonomy" id="1745713"/>
    <lineage>
        <taxon>Bacteria</taxon>
        <taxon>Bacillati</taxon>
        <taxon>Bacillota</taxon>
        <taxon>Clostridia</taxon>
        <taxon>Lachnospirales</taxon>
        <taxon>Lachnospiraceae</taxon>
        <taxon>Bariatricus</taxon>
    </lineage>
</organism>
<dbReference type="InterPro" id="IPR006158">
    <property type="entry name" value="Cobalamin-bd"/>
</dbReference>
<dbReference type="SUPFAM" id="SSF52242">
    <property type="entry name" value="Cobalamin (vitamin B12)-binding domain"/>
    <property type="match status" value="1"/>
</dbReference>
<comment type="caution">
    <text evidence="8">The sequence shown here is derived from an EMBL/GenBank/DDBJ whole genome shotgun (WGS) entry which is preliminary data.</text>
</comment>
<evidence type="ECO:0000313" key="8">
    <source>
        <dbReference type="EMBL" id="MCB7388923.1"/>
    </source>
</evidence>
<keyword evidence="3" id="KW-0479">Metal-binding</keyword>
<keyword evidence="9" id="KW-1185">Reference proteome</keyword>
<dbReference type="CDD" id="cd02068">
    <property type="entry name" value="radical_SAM_B12_BD"/>
    <property type="match status" value="1"/>
</dbReference>
<evidence type="ECO:0000256" key="3">
    <source>
        <dbReference type="ARBA" id="ARBA00022723"/>
    </source>
</evidence>
<evidence type="ECO:0000259" key="6">
    <source>
        <dbReference type="PROSITE" id="PS51332"/>
    </source>
</evidence>
<evidence type="ECO:0000313" key="9">
    <source>
        <dbReference type="Proteomes" id="UP001299546"/>
    </source>
</evidence>
<feature type="domain" description="B12-binding" evidence="6">
    <location>
        <begin position="1"/>
        <end position="145"/>
    </location>
</feature>
<dbReference type="InterPro" id="IPR051198">
    <property type="entry name" value="BchE-like"/>
</dbReference>
<protein>
    <submittedName>
        <fullName evidence="8">B12-binding domain-containing radical SAM protein</fullName>
    </submittedName>
</protein>
<dbReference type="PANTHER" id="PTHR43409">
    <property type="entry name" value="ANAEROBIC MAGNESIUM-PROTOPORPHYRIN IX MONOMETHYL ESTER CYCLASE-RELATED"/>
    <property type="match status" value="1"/>
</dbReference>
<dbReference type="SFLD" id="SFLDG01123">
    <property type="entry name" value="methyltransferase_(Class_B)"/>
    <property type="match status" value="1"/>
</dbReference>
<dbReference type="RefSeq" id="WP_227183761.1">
    <property type="nucleotide sequence ID" value="NZ_JAJCIQ010000016.1"/>
</dbReference>
<accession>A0ABS8DKF6</accession>
<dbReference type="Gene3D" id="3.80.30.20">
    <property type="entry name" value="tm_1862 like domain"/>
    <property type="match status" value="1"/>
</dbReference>
<dbReference type="PROSITE" id="PS51918">
    <property type="entry name" value="RADICAL_SAM"/>
    <property type="match status" value="1"/>
</dbReference>
<dbReference type="Gene3D" id="3.40.50.280">
    <property type="entry name" value="Cobalamin-binding domain"/>
    <property type="match status" value="1"/>
</dbReference>
<keyword evidence="2" id="KW-0949">S-adenosyl-L-methionine</keyword>
<evidence type="ECO:0000259" key="7">
    <source>
        <dbReference type="PROSITE" id="PS51918"/>
    </source>
</evidence>
<dbReference type="InterPro" id="IPR025288">
    <property type="entry name" value="DUF4080"/>
</dbReference>
<gene>
    <name evidence="8" type="ORF">LIZ65_16665</name>
</gene>
<dbReference type="InterPro" id="IPR023404">
    <property type="entry name" value="rSAM_horseshoe"/>
</dbReference>
<evidence type="ECO:0000256" key="5">
    <source>
        <dbReference type="ARBA" id="ARBA00023014"/>
    </source>
</evidence>
<sequence>MKILLAAVNAKYIHSNLAVYSLKAYAEKSLAQSDCGGLNVKPDITIAEYTINQQEDEILRDIFQGKPDILCLSCYIWNLTCVENIVREIHKVLPDTHIWLGGPEVSYDARAVLGRLPEVDGIMMGEGEKTFLELVRFYCGGTESLAQIKGIAWRERSAGKEERIRENPWREVMDLSEIPFVYEDMEGFEHKIIYYESSRGCPFSCSYCLSSVDKCLRFRDLELVKRELQFFIDQRVPQVKFVDRTFNCRHDHAMTVWRYIQEHDNGITNFHFEISADLLREEELELMRQMRPGLIQLEIGVQSTNPQTIREIRRTMKFEEVGRIVKRINSFGNIHQHLDLIAGLPYENYDSFKASFDDVYKLEPEQLQLGFLKVLKGSYMEERKEDYGLVYKGRPLYEVLYTKWLSYEEILRLKGIEEMVEVYYNSRQFCYTLPYLIGKCEGAFSFFEALSLFYSEKALDTISHSRITRYEILLEFAEKLLAGQREGDEAGIEKVRQLLTLDLYLRENVKNRPAFAGEGRCTKELERDFYEREAEERRYLQGYESYDKRSLRKMTHIESFSYDVTGGMEERRTVLLFDYLNRSPLNHQAKIFRILECQENEGNVLQK</sequence>
<dbReference type="SUPFAM" id="SSF102114">
    <property type="entry name" value="Radical SAM enzymes"/>
    <property type="match status" value="1"/>
</dbReference>
<dbReference type="Pfam" id="PF13311">
    <property type="entry name" value="DUF4080"/>
    <property type="match status" value="1"/>
</dbReference>
<dbReference type="InterPro" id="IPR034466">
    <property type="entry name" value="Methyltransferase_Class_B"/>
</dbReference>
<dbReference type="InterPro" id="IPR036724">
    <property type="entry name" value="Cobalamin-bd_sf"/>
</dbReference>
<dbReference type="SMART" id="SM00729">
    <property type="entry name" value="Elp3"/>
    <property type="match status" value="1"/>
</dbReference>
<dbReference type="SFLD" id="SFLDS00029">
    <property type="entry name" value="Radical_SAM"/>
    <property type="match status" value="1"/>
</dbReference>
<dbReference type="InterPro" id="IPR006638">
    <property type="entry name" value="Elp3/MiaA/NifB-like_rSAM"/>
</dbReference>
<dbReference type="Proteomes" id="UP001299546">
    <property type="component" value="Unassembled WGS sequence"/>
</dbReference>
<dbReference type="SFLD" id="SFLDG01082">
    <property type="entry name" value="B12-binding_domain_containing"/>
    <property type="match status" value="1"/>
</dbReference>
<feature type="domain" description="Radical SAM core" evidence="7">
    <location>
        <begin position="187"/>
        <end position="417"/>
    </location>
</feature>
<dbReference type="PANTHER" id="PTHR43409:SF16">
    <property type="entry name" value="SLR0320 PROTEIN"/>
    <property type="match status" value="1"/>
</dbReference>
<keyword evidence="4" id="KW-0408">Iron</keyword>
<reference evidence="8 9" key="1">
    <citation type="submission" date="2021-10" db="EMBL/GenBank/DDBJ databases">
        <title>Collection of gut derived symbiotic bacterial strains cultured from healthy donors.</title>
        <authorList>
            <person name="Lin H."/>
            <person name="Littmann E."/>
            <person name="Kohout C."/>
            <person name="Pamer E.G."/>
        </authorList>
    </citation>
    <scope>NUCLEOTIDE SEQUENCE [LARGE SCALE GENOMIC DNA]</scope>
    <source>
        <strain evidence="8 9">DFI.1.165</strain>
    </source>
</reference>
<dbReference type="Pfam" id="PF02310">
    <property type="entry name" value="B12-binding"/>
    <property type="match status" value="1"/>
</dbReference>
<dbReference type="InterPro" id="IPR007197">
    <property type="entry name" value="rSAM"/>
</dbReference>
<comment type="cofactor">
    <cofactor evidence="1">
        <name>[4Fe-4S] cluster</name>
        <dbReference type="ChEBI" id="CHEBI:49883"/>
    </cofactor>
</comment>